<gene>
    <name evidence="1" type="ORF">SAMN04488056_101576</name>
</gene>
<proteinExistence type="predicted"/>
<evidence type="ECO:0000313" key="2">
    <source>
        <dbReference type="Proteomes" id="UP000199236"/>
    </source>
</evidence>
<organism evidence="1 2">
    <name type="scientific">Cohaesibacter marisflavi</name>
    <dbReference type="NCBI Taxonomy" id="655353"/>
    <lineage>
        <taxon>Bacteria</taxon>
        <taxon>Pseudomonadati</taxon>
        <taxon>Pseudomonadota</taxon>
        <taxon>Alphaproteobacteria</taxon>
        <taxon>Hyphomicrobiales</taxon>
        <taxon>Cohaesibacteraceae</taxon>
    </lineage>
</organism>
<sequence>MTSPFLAAVNWCGFLSEQMQFALRPLEACAAVFPARAHASSYSLARLALKCAGNRRTTQRPHGNVSPSGFIAWKLSDCFESLGECVAVHDQQLE</sequence>
<keyword evidence="2" id="KW-1185">Reference proteome</keyword>
<protein>
    <submittedName>
        <fullName evidence="1">Uncharacterized protein</fullName>
    </submittedName>
</protein>
<dbReference type="EMBL" id="FOVR01000001">
    <property type="protein sequence ID" value="SFN64741.1"/>
    <property type="molecule type" value="Genomic_DNA"/>
</dbReference>
<dbReference type="Proteomes" id="UP000199236">
    <property type="component" value="Unassembled WGS sequence"/>
</dbReference>
<accession>A0A1I5AQL5</accession>
<dbReference type="AlphaFoldDB" id="A0A1I5AQL5"/>
<dbReference type="STRING" id="655353.SAMN04488056_101576"/>
<reference evidence="1 2" key="1">
    <citation type="submission" date="2016-10" db="EMBL/GenBank/DDBJ databases">
        <authorList>
            <person name="de Groot N.N."/>
        </authorList>
    </citation>
    <scope>NUCLEOTIDE SEQUENCE [LARGE SCALE GENOMIC DNA]</scope>
    <source>
        <strain evidence="1 2">CGMCC 1.9157</strain>
    </source>
</reference>
<name>A0A1I5AQL5_9HYPH</name>
<evidence type="ECO:0000313" key="1">
    <source>
        <dbReference type="EMBL" id="SFN64741.1"/>
    </source>
</evidence>